<feature type="compositionally biased region" description="Pro residues" evidence="1">
    <location>
        <begin position="46"/>
        <end position="59"/>
    </location>
</feature>
<dbReference type="Pfam" id="PF00226">
    <property type="entry name" value="DnaJ"/>
    <property type="match status" value="1"/>
</dbReference>
<accession>A0ABP0IL03</accession>
<evidence type="ECO:0000313" key="5">
    <source>
        <dbReference type="Proteomes" id="UP001642464"/>
    </source>
</evidence>
<feature type="region of interest" description="Disordered" evidence="1">
    <location>
        <begin position="37"/>
        <end position="73"/>
    </location>
</feature>
<gene>
    <name evidence="3" type="ORF">SCF082_LOCUS7192</name>
    <name evidence="4" type="ORF">SCF082_LOCUS7214</name>
</gene>
<proteinExistence type="predicted"/>
<dbReference type="Proteomes" id="UP001642464">
    <property type="component" value="Unassembled WGS sequence"/>
</dbReference>
<dbReference type="PROSITE" id="PS50076">
    <property type="entry name" value="DNAJ_2"/>
    <property type="match status" value="1"/>
</dbReference>
<evidence type="ECO:0000259" key="2">
    <source>
        <dbReference type="PROSITE" id="PS50076"/>
    </source>
</evidence>
<dbReference type="EMBL" id="CAXAMM010004014">
    <property type="protein sequence ID" value="CAK9002146.1"/>
    <property type="molecule type" value="Genomic_DNA"/>
</dbReference>
<evidence type="ECO:0000313" key="4">
    <source>
        <dbReference type="EMBL" id="CAK9002146.1"/>
    </source>
</evidence>
<dbReference type="EMBL" id="CAXAMM010004003">
    <property type="protein sequence ID" value="CAK9002094.1"/>
    <property type="molecule type" value="Genomic_DNA"/>
</dbReference>
<dbReference type="InterPro" id="IPR001623">
    <property type="entry name" value="DnaJ_domain"/>
</dbReference>
<name>A0ABP0IL03_9DINO</name>
<protein>
    <submittedName>
        <fullName evidence="3">Splicing factor 45</fullName>
    </submittedName>
</protein>
<organism evidence="3 5">
    <name type="scientific">Durusdinium trenchii</name>
    <dbReference type="NCBI Taxonomy" id="1381693"/>
    <lineage>
        <taxon>Eukaryota</taxon>
        <taxon>Sar</taxon>
        <taxon>Alveolata</taxon>
        <taxon>Dinophyceae</taxon>
        <taxon>Suessiales</taxon>
        <taxon>Symbiodiniaceae</taxon>
        <taxon>Durusdinium</taxon>
    </lineage>
</organism>
<reference evidence="3 5" key="1">
    <citation type="submission" date="2024-02" db="EMBL/GenBank/DDBJ databases">
        <authorList>
            <person name="Chen Y."/>
            <person name="Shah S."/>
            <person name="Dougan E. K."/>
            <person name="Thang M."/>
            <person name="Chan C."/>
        </authorList>
    </citation>
    <scope>NUCLEOTIDE SEQUENCE [LARGE SCALE GENOMIC DNA]</scope>
</reference>
<dbReference type="SUPFAM" id="SSF46565">
    <property type="entry name" value="Chaperone J-domain"/>
    <property type="match status" value="1"/>
</dbReference>
<feature type="domain" description="J" evidence="2">
    <location>
        <begin position="138"/>
        <end position="206"/>
    </location>
</feature>
<evidence type="ECO:0000256" key="1">
    <source>
        <dbReference type="SAM" id="MobiDB-lite"/>
    </source>
</evidence>
<sequence length="306" mass="32872">MDLEKQAEEMAEKALASLPPAARAAKIETVKAGILKRLQADSNAAPHPPPPAAPPPPPEPELHNAEEEASQASSLVPSVAGVELFGDLPWFADLTLRARLLQEVRQAHAAEKILVGAPGEEIQRILSRKGGQLLAAGAVLRLGGVHHGGYGESDINYAYRQLSRALHPDKNPGIPEAHDSFKRLGEAAEELKQVLAESRAALNTFCQVTMGAPASAESLERPQGELMAEASRLLAAVLALSGEGTISETSLWRAPRVFVVIPYWRCQPEDSNGIKILNYWSSLLRPLFESPMTAQRSASVLNSFAP</sequence>
<comment type="caution">
    <text evidence="3">The sequence shown here is derived from an EMBL/GenBank/DDBJ whole genome shotgun (WGS) entry which is preliminary data.</text>
</comment>
<dbReference type="SMART" id="SM00271">
    <property type="entry name" value="DnaJ"/>
    <property type="match status" value="1"/>
</dbReference>
<dbReference type="CDD" id="cd06257">
    <property type="entry name" value="DnaJ"/>
    <property type="match status" value="1"/>
</dbReference>
<keyword evidence="5" id="KW-1185">Reference proteome</keyword>
<dbReference type="InterPro" id="IPR036869">
    <property type="entry name" value="J_dom_sf"/>
</dbReference>
<dbReference type="Gene3D" id="1.10.287.110">
    <property type="entry name" value="DnaJ domain"/>
    <property type="match status" value="1"/>
</dbReference>
<evidence type="ECO:0000313" key="3">
    <source>
        <dbReference type="EMBL" id="CAK9002094.1"/>
    </source>
</evidence>